<keyword evidence="1" id="KW-0418">Kinase</keyword>
<dbReference type="PANTHER" id="PTHR30605">
    <property type="entry name" value="ANHYDRO-N-ACETYLMURAMIC ACID KINASE"/>
    <property type="match status" value="1"/>
</dbReference>
<dbReference type="AlphaFoldDB" id="A0A161S023"/>
<evidence type="ECO:0000313" key="1">
    <source>
        <dbReference type="EMBL" id="KZE77399.1"/>
    </source>
</evidence>
<dbReference type="Pfam" id="PF03702">
    <property type="entry name" value="AnmK"/>
    <property type="match status" value="1"/>
</dbReference>
<organism evidence="1 2">
    <name type="scientific">Myroides marinus</name>
    <dbReference type="NCBI Taxonomy" id="703342"/>
    <lineage>
        <taxon>Bacteria</taxon>
        <taxon>Pseudomonadati</taxon>
        <taxon>Bacteroidota</taxon>
        <taxon>Flavobacteriia</taxon>
        <taxon>Flavobacteriales</taxon>
        <taxon>Flavobacteriaceae</taxon>
        <taxon>Myroides</taxon>
    </lineage>
</organism>
<dbReference type="GO" id="GO:0016301">
    <property type="term" value="F:kinase activity"/>
    <property type="evidence" value="ECO:0007669"/>
    <property type="project" value="UniProtKB-KW"/>
</dbReference>
<reference evidence="1 2" key="1">
    <citation type="submission" date="2016-01" db="EMBL/GenBank/DDBJ databases">
        <title>Whole genome sequencing of Myroides marinus L41.</title>
        <authorList>
            <person name="Hong K.W."/>
        </authorList>
    </citation>
    <scope>NUCLEOTIDE SEQUENCE [LARGE SCALE GENOMIC DNA]</scope>
    <source>
        <strain evidence="1 2">L41</strain>
    </source>
</reference>
<dbReference type="GO" id="GO:0009254">
    <property type="term" value="P:peptidoglycan turnover"/>
    <property type="evidence" value="ECO:0007669"/>
    <property type="project" value="InterPro"/>
</dbReference>
<dbReference type="SUPFAM" id="SSF53067">
    <property type="entry name" value="Actin-like ATPase domain"/>
    <property type="match status" value="1"/>
</dbReference>
<dbReference type="RefSeq" id="WP_038987072.1">
    <property type="nucleotide sequence ID" value="NZ_JACAJO010000057.1"/>
</dbReference>
<dbReference type="InterPro" id="IPR005338">
    <property type="entry name" value="Anhydro_N_Ac-Mur_kinase"/>
</dbReference>
<evidence type="ECO:0000313" key="2">
    <source>
        <dbReference type="Proteomes" id="UP000076630"/>
    </source>
</evidence>
<dbReference type="NCBIfam" id="NF007144">
    <property type="entry name" value="PRK09585.2-3"/>
    <property type="match status" value="1"/>
</dbReference>
<accession>A0A161S023</accession>
<dbReference type="OrthoDB" id="9763949at2"/>
<dbReference type="GO" id="GO:0006040">
    <property type="term" value="P:amino sugar metabolic process"/>
    <property type="evidence" value="ECO:0007669"/>
    <property type="project" value="InterPro"/>
</dbReference>
<dbReference type="GO" id="GO:0016773">
    <property type="term" value="F:phosphotransferase activity, alcohol group as acceptor"/>
    <property type="evidence" value="ECO:0007669"/>
    <property type="project" value="InterPro"/>
</dbReference>
<gene>
    <name evidence="1" type="ORF">AV926_01335</name>
</gene>
<protein>
    <submittedName>
        <fullName evidence="1">Anhydro-N-acetylmuramic acid kinase</fullName>
    </submittedName>
</protein>
<dbReference type="PANTHER" id="PTHR30605:SF0">
    <property type="entry name" value="ANHYDRO-N-ACETYLMURAMIC ACID KINASE"/>
    <property type="match status" value="1"/>
</dbReference>
<dbReference type="Gene3D" id="3.30.420.40">
    <property type="match status" value="2"/>
</dbReference>
<dbReference type="Proteomes" id="UP000076630">
    <property type="component" value="Unassembled WGS sequence"/>
</dbReference>
<proteinExistence type="predicted"/>
<name>A0A161S023_9FLAO</name>
<sequence>MKKYQYNIIGVMSGTSLDGIDLAYVTFYCEGDKWSFEVHCTDTVSYSSQWKEQLKNAIKLDSKQIEVLDERYTVHLATVINQFIKDNSLDNIDAVCSHGHTIFHKPELGYTLQIGNMSVLADLLHQKVVCDFRVQDVLLGGQGAPLVPIGDRLLFSDYAACLNLGGFANVSFENKLGYRLAYDICPVNTLLNEQVSKLGLEYDDKGALATKGQVNVELLAELNALDFYTLSAPKSLGVEFVNTYVQPILNKYTLSVEDFLATLVEHIAVQIAQGIGVEGTEQVLVTGGGAKNDYLIERIKTYAPSIVFDRPIDVIIDFKEAIVFGLLGVLKLRDDVNVLASVTGAKYDHSSGKVYDYFAKNY</sequence>
<dbReference type="GO" id="GO:0005524">
    <property type="term" value="F:ATP binding"/>
    <property type="evidence" value="ECO:0007669"/>
    <property type="project" value="InterPro"/>
</dbReference>
<dbReference type="EMBL" id="LQNU01000072">
    <property type="protein sequence ID" value="KZE77399.1"/>
    <property type="molecule type" value="Genomic_DNA"/>
</dbReference>
<keyword evidence="1" id="KW-0808">Transferase</keyword>
<dbReference type="InterPro" id="IPR043129">
    <property type="entry name" value="ATPase_NBD"/>
</dbReference>
<comment type="caution">
    <text evidence="1">The sequence shown here is derived from an EMBL/GenBank/DDBJ whole genome shotgun (WGS) entry which is preliminary data.</text>
</comment>
<keyword evidence="2" id="KW-1185">Reference proteome</keyword>